<sequence>MRNAIPEKRESRLMSGKLMYMQIEQEIRERIRSGVYAPESQLPTENELGREFGVSRLTVSKSLANLVKENLISRTRGRGSFVNARRREAPESFADPVSEPGIFKFISPPYSNGDGMEHNRLLEGMNDAVRQQGYNISIDFFSSIDEELELLKNYTKPINNGFAVWPASDPATLEQLKIMQRDRFPFVQLDSYFEELNGNYLLTDSSAGARMAVRHLYGLGHREIAYLTAPLDRVSLSERFAGVLAGLAGAGLGIDGRIGVIPTSEEVNLHNIKERQLDFIRSWLDRQLGGRTPPTAIFCSNDTLAVSVFRLLEEKGVRVPDEISLVGFDNISAASWLPVPLTTVAHDFFRIGSLAGKILMQQRRDYNTLPVQYRVQPNLIVRKSTGPAPVK</sequence>
<keyword evidence="1" id="KW-0805">Transcription regulation</keyword>
<organism evidence="5 6">
    <name type="scientific">Victivallis lenta</name>
    <dbReference type="NCBI Taxonomy" id="2606640"/>
    <lineage>
        <taxon>Bacteria</taxon>
        <taxon>Pseudomonadati</taxon>
        <taxon>Lentisphaerota</taxon>
        <taxon>Lentisphaeria</taxon>
        <taxon>Victivallales</taxon>
        <taxon>Victivallaceae</taxon>
        <taxon>Victivallis</taxon>
    </lineage>
</organism>
<dbReference type="InterPro" id="IPR046335">
    <property type="entry name" value="LacI/GalR-like_sensor"/>
</dbReference>
<keyword evidence="3" id="KW-0804">Transcription</keyword>
<dbReference type="PRINTS" id="PR00035">
    <property type="entry name" value="HTHGNTR"/>
</dbReference>
<evidence type="ECO:0000256" key="2">
    <source>
        <dbReference type="ARBA" id="ARBA00023125"/>
    </source>
</evidence>
<dbReference type="SUPFAM" id="SSF53822">
    <property type="entry name" value="Periplasmic binding protein-like I"/>
    <property type="match status" value="1"/>
</dbReference>
<evidence type="ECO:0000256" key="1">
    <source>
        <dbReference type="ARBA" id="ARBA00023015"/>
    </source>
</evidence>
<evidence type="ECO:0000313" key="6">
    <source>
        <dbReference type="Proteomes" id="UP000435649"/>
    </source>
</evidence>
<dbReference type="Proteomes" id="UP000435649">
    <property type="component" value="Unassembled WGS sequence"/>
</dbReference>
<dbReference type="GO" id="GO:0000976">
    <property type="term" value="F:transcription cis-regulatory region binding"/>
    <property type="evidence" value="ECO:0007669"/>
    <property type="project" value="TreeGrafter"/>
</dbReference>
<accession>A0A844G4J2</accession>
<dbReference type="FunFam" id="1.10.10.10:FF:000079">
    <property type="entry name" value="GntR family transcriptional regulator"/>
    <property type="match status" value="1"/>
</dbReference>
<dbReference type="Gene3D" id="3.40.50.2300">
    <property type="match status" value="2"/>
</dbReference>
<reference evidence="5 6" key="1">
    <citation type="submission" date="2019-08" db="EMBL/GenBank/DDBJ databases">
        <title>In-depth cultivation of the pig gut microbiome towards novel bacterial diversity and tailored functional studies.</title>
        <authorList>
            <person name="Wylensek D."/>
            <person name="Hitch T.C.A."/>
            <person name="Clavel T."/>
        </authorList>
    </citation>
    <scope>NUCLEOTIDE SEQUENCE [LARGE SCALE GENOMIC DNA]</scope>
    <source>
        <strain evidence="5 6">BBE-744-WT-12</strain>
    </source>
</reference>
<dbReference type="InterPro" id="IPR036388">
    <property type="entry name" value="WH-like_DNA-bd_sf"/>
</dbReference>
<feature type="domain" description="HTH gntR-type" evidence="4">
    <location>
        <begin position="17"/>
        <end position="85"/>
    </location>
</feature>
<dbReference type="PROSITE" id="PS50949">
    <property type="entry name" value="HTH_GNTR"/>
    <property type="match status" value="1"/>
</dbReference>
<evidence type="ECO:0000256" key="3">
    <source>
        <dbReference type="ARBA" id="ARBA00023163"/>
    </source>
</evidence>
<dbReference type="CDD" id="cd06267">
    <property type="entry name" value="PBP1_LacI_sugar_binding-like"/>
    <property type="match status" value="1"/>
</dbReference>
<protein>
    <submittedName>
        <fullName evidence="5">GntR family transcriptional regulator</fullName>
    </submittedName>
</protein>
<gene>
    <name evidence="5" type="ORF">FYJ85_16685</name>
</gene>
<dbReference type="PANTHER" id="PTHR30146:SF109">
    <property type="entry name" value="HTH-TYPE TRANSCRIPTIONAL REGULATOR GALS"/>
    <property type="match status" value="1"/>
</dbReference>
<proteinExistence type="predicted"/>
<dbReference type="InterPro" id="IPR028082">
    <property type="entry name" value="Peripla_BP_I"/>
</dbReference>
<dbReference type="InterPro" id="IPR036390">
    <property type="entry name" value="WH_DNA-bd_sf"/>
</dbReference>
<evidence type="ECO:0000259" key="4">
    <source>
        <dbReference type="PROSITE" id="PS50949"/>
    </source>
</evidence>
<dbReference type="Pfam" id="PF13377">
    <property type="entry name" value="Peripla_BP_3"/>
    <property type="match status" value="1"/>
</dbReference>
<keyword evidence="6" id="KW-1185">Reference proteome</keyword>
<comment type="caution">
    <text evidence="5">The sequence shown here is derived from an EMBL/GenBank/DDBJ whole genome shotgun (WGS) entry which is preliminary data.</text>
</comment>
<dbReference type="SUPFAM" id="SSF46785">
    <property type="entry name" value="Winged helix' DNA-binding domain"/>
    <property type="match status" value="1"/>
</dbReference>
<name>A0A844G4J2_9BACT</name>
<dbReference type="Gene3D" id="1.10.10.10">
    <property type="entry name" value="Winged helix-like DNA-binding domain superfamily/Winged helix DNA-binding domain"/>
    <property type="match status" value="1"/>
</dbReference>
<dbReference type="AlphaFoldDB" id="A0A844G4J2"/>
<dbReference type="PANTHER" id="PTHR30146">
    <property type="entry name" value="LACI-RELATED TRANSCRIPTIONAL REPRESSOR"/>
    <property type="match status" value="1"/>
</dbReference>
<dbReference type="Pfam" id="PF00392">
    <property type="entry name" value="GntR"/>
    <property type="match status" value="1"/>
</dbReference>
<dbReference type="CDD" id="cd07377">
    <property type="entry name" value="WHTH_GntR"/>
    <property type="match status" value="1"/>
</dbReference>
<evidence type="ECO:0000313" key="5">
    <source>
        <dbReference type="EMBL" id="MST98677.1"/>
    </source>
</evidence>
<dbReference type="GO" id="GO:0003700">
    <property type="term" value="F:DNA-binding transcription factor activity"/>
    <property type="evidence" value="ECO:0007669"/>
    <property type="project" value="InterPro"/>
</dbReference>
<dbReference type="SMART" id="SM00345">
    <property type="entry name" value="HTH_GNTR"/>
    <property type="match status" value="1"/>
</dbReference>
<dbReference type="EMBL" id="VUNS01000022">
    <property type="protein sequence ID" value="MST98677.1"/>
    <property type="molecule type" value="Genomic_DNA"/>
</dbReference>
<keyword evidence="2" id="KW-0238">DNA-binding</keyword>
<dbReference type="InterPro" id="IPR000524">
    <property type="entry name" value="Tscrpt_reg_HTH_GntR"/>
</dbReference>